<dbReference type="SUPFAM" id="SSF51569">
    <property type="entry name" value="Aldolase"/>
    <property type="match status" value="1"/>
</dbReference>
<dbReference type="InterPro" id="IPR013785">
    <property type="entry name" value="Aldolase_TIM"/>
</dbReference>
<dbReference type="CDD" id="cd00959">
    <property type="entry name" value="DeoC"/>
    <property type="match status" value="1"/>
</dbReference>
<dbReference type="SMART" id="SM01133">
    <property type="entry name" value="DeoC"/>
    <property type="match status" value="1"/>
</dbReference>
<keyword evidence="5" id="KW-0704">Schiff base</keyword>
<dbReference type="EMBL" id="CP038017">
    <property type="protein sequence ID" value="QIV95019.1"/>
    <property type="molecule type" value="Genomic_DNA"/>
</dbReference>
<evidence type="ECO:0000313" key="8">
    <source>
        <dbReference type="EMBL" id="QIV95019.1"/>
    </source>
</evidence>
<dbReference type="EC" id="4.1.2.4" evidence="3 7"/>
<dbReference type="PANTHER" id="PTHR10889:SF3">
    <property type="entry name" value="DEOXYRIBOSE-PHOSPHATE ALDOLASE"/>
    <property type="match status" value="1"/>
</dbReference>
<comment type="pathway">
    <text evidence="1">Carbohydrate degradation; 2-deoxy-D-ribose 1-phosphate degradation; D-glyceraldehyde 3-phosphate and acetaldehyde from 2-deoxy-alpha-D-ribose 1-phosphate: step 2/2.</text>
</comment>
<accession>A0A6M3HUV2</accession>
<comment type="catalytic activity">
    <reaction evidence="6">
        <text>2-deoxy-D-ribose 5-phosphate = D-glyceraldehyde 3-phosphate + acetaldehyde</text>
        <dbReference type="Rhea" id="RHEA:12821"/>
        <dbReference type="ChEBI" id="CHEBI:15343"/>
        <dbReference type="ChEBI" id="CHEBI:59776"/>
        <dbReference type="ChEBI" id="CHEBI:62877"/>
        <dbReference type="EC" id="4.1.2.4"/>
    </reaction>
</comment>
<dbReference type="InterPro" id="IPR002915">
    <property type="entry name" value="DeoC/FbaB/LacD_aldolase"/>
</dbReference>
<dbReference type="Pfam" id="PF01791">
    <property type="entry name" value="DeoC"/>
    <property type="match status" value="1"/>
</dbReference>
<evidence type="ECO:0000256" key="4">
    <source>
        <dbReference type="ARBA" id="ARBA00023239"/>
    </source>
</evidence>
<keyword evidence="9" id="KW-1185">Reference proteome</keyword>
<dbReference type="GO" id="GO:0016052">
    <property type="term" value="P:carbohydrate catabolic process"/>
    <property type="evidence" value="ECO:0007669"/>
    <property type="project" value="TreeGrafter"/>
</dbReference>
<dbReference type="Gene3D" id="3.20.20.70">
    <property type="entry name" value="Aldolase class I"/>
    <property type="match status" value="1"/>
</dbReference>
<gene>
    <name evidence="8" type="primary">deoC</name>
    <name evidence="8" type="ORF">E3E15_06545</name>
</gene>
<dbReference type="RefSeq" id="WP_035720176.1">
    <property type="nucleotide sequence ID" value="NZ_CP038017.1"/>
</dbReference>
<evidence type="ECO:0000256" key="3">
    <source>
        <dbReference type="ARBA" id="ARBA00012515"/>
    </source>
</evidence>
<proteinExistence type="inferred from homology"/>
<dbReference type="GO" id="GO:0004139">
    <property type="term" value="F:deoxyribose-phosphate aldolase activity"/>
    <property type="evidence" value="ECO:0007669"/>
    <property type="project" value="UniProtKB-UniRule"/>
</dbReference>
<dbReference type="GO" id="GO:0005737">
    <property type="term" value="C:cytoplasm"/>
    <property type="evidence" value="ECO:0007669"/>
    <property type="project" value="InterPro"/>
</dbReference>
<dbReference type="PIRSF" id="PIRSF001357">
    <property type="entry name" value="DeoC"/>
    <property type="match status" value="1"/>
</dbReference>
<organism evidence="8 9">
    <name type="scientific">Allofrancisella frigidaquae</name>
    <dbReference type="NCBI Taxonomy" id="1085644"/>
    <lineage>
        <taxon>Bacteria</taxon>
        <taxon>Pseudomonadati</taxon>
        <taxon>Pseudomonadota</taxon>
        <taxon>Gammaproteobacteria</taxon>
        <taxon>Thiotrichales</taxon>
        <taxon>Francisellaceae</taxon>
        <taxon>Allofrancisella</taxon>
    </lineage>
</organism>
<dbReference type="Proteomes" id="UP000503320">
    <property type="component" value="Chromosome"/>
</dbReference>
<dbReference type="GO" id="GO:0009264">
    <property type="term" value="P:deoxyribonucleotide catabolic process"/>
    <property type="evidence" value="ECO:0007669"/>
    <property type="project" value="UniProtKB-UniRule"/>
</dbReference>
<dbReference type="AlphaFoldDB" id="A0A6M3HUV2"/>
<dbReference type="PANTHER" id="PTHR10889">
    <property type="entry name" value="DEOXYRIBOSE-PHOSPHATE ALDOLASE"/>
    <property type="match status" value="1"/>
</dbReference>
<evidence type="ECO:0000256" key="1">
    <source>
        <dbReference type="ARBA" id="ARBA00004816"/>
    </source>
</evidence>
<keyword evidence="4 8" id="KW-0456">Lyase</keyword>
<evidence type="ECO:0000256" key="6">
    <source>
        <dbReference type="ARBA" id="ARBA00048791"/>
    </source>
</evidence>
<comment type="similarity">
    <text evidence="2">Belongs to the DeoC/FbaB aldolase family. DeoC type 2 subfamily.</text>
</comment>
<evidence type="ECO:0000256" key="7">
    <source>
        <dbReference type="NCBIfam" id="TIGR00126"/>
    </source>
</evidence>
<name>A0A6M3HUV2_9GAMM</name>
<dbReference type="InterPro" id="IPR011343">
    <property type="entry name" value="DeoC"/>
</dbReference>
<sequence length="244" mass="26703">MISKQEIVPLIDLTQLGDNDTDQQIVDLCLKARNSLGTVAAICVYKKFIPLVKKYLGKDFRVATVVNFPQGTFSIEEVLAETAEALELGADEIDVVIDYKEYLEKGFSGKSCEIVSKLKDLCGDKILKVIIESGELKSDKLIHKATQDAINNGADFIKTSTGKALEGATPQAAKVMLQTIKETKKTIGFKASGGIRDYEQAVEYIKLAQALFSDDYIDPKTFRFGVSSLLDNLLTDGGCVKNGY</sequence>
<reference evidence="8 9" key="1">
    <citation type="submission" date="2019-03" db="EMBL/GenBank/DDBJ databases">
        <title>Complete Genome Sequence of Allofrancisella frigidaquae Strain SYSU 10HL1970 Isolated from Water-Cooling Systems in China.</title>
        <authorList>
            <person name="Ohrman C."/>
            <person name="Uneklint I."/>
            <person name="Sjodin A."/>
        </authorList>
    </citation>
    <scope>NUCLEOTIDE SEQUENCE [LARGE SCALE GENOMIC DNA]</scope>
    <source>
        <strain evidence="8 9">SYSU 10HL1970</strain>
    </source>
</reference>
<dbReference type="NCBIfam" id="TIGR00126">
    <property type="entry name" value="deoC"/>
    <property type="match status" value="1"/>
</dbReference>
<dbReference type="KEGG" id="afri:E3E15_06545"/>
<evidence type="ECO:0000256" key="5">
    <source>
        <dbReference type="ARBA" id="ARBA00023270"/>
    </source>
</evidence>
<protein>
    <recommendedName>
        <fullName evidence="3 7">Deoxyribose-phosphate aldolase</fullName>
        <ecNumber evidence="3 7">4.1.2.4</ecNumber>
    </recommendedName>
</protein>
<evidence type="ECO:0000256" key="2">
    <source>
        <dbReference type="ARBA" id="ARBA00009473"/>
    </source>
</evidence>
<evidence type="ECO:0000313" key="9">
    <source>
        <dbReference type="Proteomes" id="UP000503320"/>
    </source>
</evidence>